<name>A0A094ZSQ3_9PROT</name>
<dbReference type="EMBL" id="JOKM01000021">
    <property type="protein sequence ID" value="KGB25186.1"/>
    <property type="molecule type" value="Genomic_DNA"/>
</dbReference>
<protein>
    <submittedName>
        <fullName evidence="1">Uncharacterized protein</fullName>
    </submittedName>
</protein>
<sequence>MPWGHEHHQSCDSATFHCIQFLAKQMVVGSGLVVGHGVAGEIKQILARVTAIFQFSLCVLTDLPVQGR</sequence>
<comment type="caution">
    <text evidence="1">The sequence shown here is derived from an EMBL/GenBank/DDBJ whole genome shotgun (WGS) entry which is preliminary data.</text>
</comment>
<reference evidence="1 2" key="1">
    <citation type="submission" date="2014-06" db="EMBL/GenBank/DDBJ databases">
        <title>Functional and comparative genomic analyses of the Drosophila gut microbiota identify candidate symbiosis factors.</title>
        <authorList>
            <person name="Newell P.D."/>
            <person name="Chaston J.M."/>
            <person name="Douglas A.E."/>
        </authorList>
    </citation>
    <scope>NUCLEOTIDE SEQUENCE [LARGE SCALE GENOMIC DNA]</scope>
    <source>
        <strain evidence="1 2">DmCS_006</strain>
    </source>
</reference>
<dbReference type="AlphaFoldDB" id="A0A094ZSQ3"/>
<dbReference type="Proteomes" id="UP000029448">
    <property type="component" value="Unassembled WGS sequence"/>
</dbReference>
<dbReference type="PATRIC" id="fig|104102.7.peg.860"/>
<gene>
    <name evidence="1" type="ORF">AtDm6_0867</name>
</gene>
<accession>A0A094ZSQ3</accession>
<proteinExistence type="predicted"/>
<organism evidence="1 2">
    <name type="scientific">Acetobacter tropicalis</name>
    <dbReference type="NCBI Taxonomy" id="104102"/>
    <lineage>
        <taxon>Bacteria</taxon>
        <taxon>Pseudomonadati</taxon>
        <taxon>Pseudomonadota</taxon>
        <taxon>Alphaproteobacteria</taxon>
        <taxon>Acetobacterales</taxon>
        <taxon>Acetobacteraceae</taxon>
        <taxon>Acetobacter</taxon>
    </lineage>
</organism>
<evidence type="ECO:0000313" key="1">
    <source>
        <dbReference type="EMBL" id="KGB25186.1"/>
    </source>
</evidence>
<evidence type="ECO:0000313" key="2">
    <source>
        <dbReference type="Proteomes" id="UP000029448"/>
    </source>
</evidence>
<keyword evidence="2" id="KW-1185">Reference proteome</keyword>